<dbReference type="AlphaFoldDB" id="A0A9N9F2T8"/>
<evidence type="ECO:0000313" key="2">
    <source>
        <dbReference type="Proteomes" id="UP000789405"/>
    </source>
</evidence>
<proteinExistence type="predicted"/>
<sequence>MYTRKSVSFISIALGLILIGFILSTSASPLPGRKLSKAQLLKRYYDDDDCDDDYPYGGYGGRYGGGYYGGRPYHHLHENNFDKDDDYTHAHHHLNRFNKDRDDGYRY</sequence>
<dbReference type="EMBL" id="CAJVPY010001076">
    <property type="protein sequence ID" value="CAG8506094.1"/>
    <property type="molecule type" value="Genomic_DNA"/>
</dbReference>
<keyword evidence="2" id="KW-1185">Reference proteome</keyword>
<comment type="caution">
    <text evidence="1">The sequence shown here is derived from an EMBL/GenBank/DDBJ whole genome shotgun (WGS) entry which is preliminary data.</text>
</comment>
<reference evidence="1" key="1">
    <citation type="submission" date="2021-06" db="EMBL/GenBank/DDBJ databases">
        <authorList>
            <person name="Kallberg Y."/>
            <person name="Tangrot J."/>
            <person name="Rosling A."/>
        </authorList>
    </citation>
    <scope>NUCLEOTIDE SEQUENCE</scope>
    <source>
        <strain evidence="1">MA453B</strain>
    </source>
</reference>
<organism evidence="1 2">
    <name type="scientific">Dentiscutata erythropus</name>
    <dbReference type="NCBI Taxonomy" id="1348616"/>
    <lineage>
        <taxon>Eukaryota</taxon>
        <taxon>Fungi</taxon>
        <taxon>Fungi incertae sedis</taxon>
        <taxon>Mucoromycota</taxon>
        <taxon>Glomeromycotina</taxon>
        <taxon>Glomeromycetes</taxon>
        <taxon>Diversisporales</taxon>
        <taxon>Gigasporaceae</taxon>
        <taxon>Dentiscutata</taxon>
    </lineage>
</organism>
<protein>
    <submittedName>
        <fullName evidence="1">4077_t:CDS:1</fullName>
    </submittedName>
</protein>
<accession>A0A9N9F2T8</accession>
<evidence type="ECO:0000313" key="1">
    <source>
        <dbReference type="EMBL" id="CAG8506094.1"/>
    </source>
</evidence>
<dbReference type="Proteomes" id="UP000789405">
    <property type="component" value="Unassembled WGS sequence"/>
</dbReference>
<name>A0A9N9F2T8_9GLOM</name>
<gene>
    <name evidence="1" type="ORF">DERYTH_LOCUS3146</name>
</gene>